<dbReference type="GO" id="GO:0015074">
    <property type="term" value="P:DNA integration"/>
    <property type="evidence" value="ECO:0007669"/>
    <property type="project" value="UniProtKB-KW"/>
</dbReference>
<dbReference type="PROSITE" id="PS51900">
    <property type="entry name" value="CB"/>
    <property type="match status" value="1"/>
</dbReference>
<dbReference type="Gene3D" id="1.10.150.130">
    <property type="match status" value="1"/>
</dbReference>
<comment type="similarity">
    <text evidence="1">Belongs to the 'phage' integrase family.</text>
</comment>
<dbReference type="InterPro" id="IPR010998">
    <property type="entry name" value="Integrase_recombinase_N"/>
</dbReference>
<keyword evidence="4" id="KW-0233">DNA recombination</keyword>
<dbReference type="InterPro" id="IPR011010">
    <property type="entry name" value="DNA_brk_join_enz"/>
</dbReference>
<dbReference type="GO" id="GO:0006310">
    <property type="term" value="P:DNA recombination"/>
    <property type="evidence" value="ECO:0007669"/>
    <property type="project" value="UniProtKB-KW"/>
</dbReference>
<evidence type="ECO:0000313" key="8">
    <source>
        <dbReference type="EMBL" id="NEW72613.1"/>
    </source>
</evidence>
<organism evidence="8 9">
    <name type="scientific">Streptomyces rhizosphaericus</name>
    <dbReference type="NCBI Taxonomy" id="114699"/>
    <lineage>
        <taxon>Bacteria</taxon>
        <taxon>Bacillati</taxon>
        <taxon>Actinomycetota</taxon>
        <taxon>Actinomycetes</taxon>
        <taxon>Kitasatosporales</taxon>
        <taxon>Streptomycetaceae</taxon>
        <taxon>Streptomyces</taxon>
        <taxon>Streptomyces violaceusniger group</taxon>
    </lineage>
</organism>
<dbReference type="PROSITE" id="PS51898">
    <property type="entry name" value="TYR_RECOMBINASE"/>
    <property type="match status" value="1"/>
</dbReference>
<dbReference type="CDD" id="cd01189">
    <property type="entry name" value="INT_ICEBs1_C_like"/>
    <property type="match status" value="1"/>
</dbReference>
<reference evidence="8" key="1">
    <citation type="submission" date="2020-02" db="EMBL/GenBank/DDBJ databases">
        <title>A new Streptomyces sp. for controlling soil-borne diseases.</title>
        <authorList>
            <person name="Li X."/>
            <person name="Tian Y."/>
            <person name="Gao K."/>
        </authorList>
    </citation>
    <scope>NUCLEOTIDE SEQUENCE [LARGE SCALE GENOMIC DNA]</scope>
    <source>
        <strain evidence="8">0250</strain>
    </source>
</reference>
<dbReference type="Pfam" id="PF00589">
    <property type="entry name" value="Phage_integrase"/>
    <property type="match status" value="1"/>
</dbReference>
<dbReference type="PANTHER" id="PTHR30629:SF2">
    <property type="entry name" value="PROPHAGE INTEGRASE INTS-RELATED"/>
    <property type="match status" value="1"/>
</dbReference>
<dbReference type="GO" id="GO:0003677">
    <property type="term" value="F:DNA binding"/>
    <property type="evidence" value="ECO:0007669"/>
    <property type="project" value="UniProtKB-UniRule"/>
</dbReference>
<evidence type="ECO:0000256" key="5">
    <source>
        <dbReference type="PROSITE-ProRule" id="PRU01248"/>
    </source>
</evidence>
<dbReference type="AlphaFoldDB" id="A0A6G4AGZ6"/>
<evidence type="ECO:0000313" key="9">
    <source>
        <dbReference type="Proteomes" id="UP000476310"/>
    </source>
</evidence>
<feature type="domain" description="Tyr recombinase" evidence="6">
    <location>
        <begin position="139"/>
        <end position="344"/>
    </location>
</feature>
<name>A0A6G4AGZ6_9ACTN</name>
<dbReference type="Gene3D" id="1.10.443.10">
    <property type="entry name" value="Intergrase catalytic core"/>
    <property type="match status" value="1"/>
</dbReference>
<evidence type="ECO:0000256" key="2">
    <source>
        <dbReference type="ARBA" id="ARBA00022908"/>
    </source>
</evidence>
<keyword evidence="3 5" id="KW-0238">DNA-binding</keyword>
<sequence>MPSTDGRRHPLCRSGFATQKAAETALERALESERTGLDRSEDLTLATYLAEWLRLKEKALKPTTFARYRDHVHADLIPTFGRLPITHLRARHITAWSEAELARGRGRTAVYRIGATFSSALSHAVRTRVIVANPCRYVLLPRPVAPERICWNPTQAAAFLRHNHAHYGDQMADLFELLLGTGMRRGESLGVHWPDVHLAERMLLVRWSLTAVNNNHLYLGHPKTKASRNWVSLAPRVVAALERQAALARAGQPKGTPLEGLVFCRPDGSPLRPQGVLVELRRPASELDLPRIGVHDLRHTAATIMISSRVPLAVVSKTLRHSTLATTVNLYGHLLPHAARDAVAAIGTALERADRKHATGDPGKASEQWAA</sequence>
<feature type="domain" description="Core-binding (CB)" evidence="7">
    <location>
        <begin position="43"/>
        <end position="125"/>
    </location>
</feature>
<evidence type="ECO:0000259" key="7">
    <source>
        <dbReference type="PROSITE" id="PS51900"/>
    </source>
</evidence>
<dbReference type="SUPFAM" id="SSF56349">
    <property type="entry name" value="DNA breaking-rejoining enzymes"/>
    <property type="match status" value="1"/>
</dbReference>
<dbReference type="PANTHER" id="PTHR30629">
    <property type="entry name" value="PROPHAGE INTEGRASE"/>
    <property type="match status" value="1"/>
</dbReference>
<evidence type="ECO:0000256" key="1">
    <source>
        <dbReference type="ARBA" id="ARBA00008857"/>
    </source>
</evidence>
<accession>A0A6G4AGZ6</accession>
<evidence type="ECO:0000256" key="4">
    <source>
        <dbReference type="ARBA" id="ARBA00023172"/>
    </source>
</evidence>
<dbReference type="InterPro" id="IPR050808">
    <property type="entry name" value="Phage_Integrase"/>
</dbReference>
<dbReference type="InterPro" id="IPR002104">
    <property type="entry name" value="Integrase_catalytic"/>
</dbReference>
<evidence type="ECO:0000259" key="6">
    <source>
        <dbReference type="PROSITE" id="PS51898"/>
    </source>
</evidence>
<keyword evidence="9" id="KW-1185">Reference proteome</keyword>
<dbReference type="Proteomes" id="UP000476310">
    <property type="component" value="Unassembled WGS sequence"/>
</dbReference>
<dbReference type="EMBL" id="JAAIKT010000023">
    <property type="protein sequence ID" value="NEW72613.1"/>
    <property type="molecule type" value="Genomic_DNA"/>
</dbReference>
<dbReference type="InterPro" id="IPR004107">
    <property type="entry name" value="Integrase_SAM-like_N"/>
</dbReference>
<proteinExistence type="inferred from homology"/>
<protein>
    <submittedName>
        <fullName evidence="8">Site-specific integrase</fullName>
    </submittedName>
</protein>
<dbReference type="InterPro" id="IPR044068">
    <property type="entry name" value="CB"/>
</dbReference>
<evidence type="ECO:0000256" key="3">
    <source>
        <dbReference type="ARBA" id="ARBA00023125"/>
    </source>
</evidence>
<keyword evidence="2" id="KW-0229">DNA integration</keyword>
<comment type="caution">
    <text evidence="8">The sequence shown here is derived from an EMBL/GenBank/DDBJ whole genome shotgun (WGS) entry which is preliminary data.</text>
</comment>
<dbReference type="InterPro" id="IPR013762">
    <property type="entry name" value="Integrase-like_cat_sf"/>
</dbReference>
<gene>
    <name evidence="8" type="ORF">G4H13_19915</name>
</gene>
<dbReference type="Pfam" id="PF14659">
    <property type="entry name" value="Phage_int_SAM_3"/>
    <property type="match status" value="1"/>
</dbReference>